<dbReference type="GO" id="GO:0016757">
    <property type="term" value="F:glycosyltransferase activity"/>
    <property type="evidence" value="ECO:0007669"/>
    <property type="project" value="InterPro"/>
</dbReference>
<dbReference type="InterPro" id="IPR001296">
    <property type="entry name" value="Glyco_trans_1"/>
</dbReference>
<dbReference type="OrthoDB" id="654660at2"/>
<protein>
    <submittedName>
        <fullName evidence="3">Glycosyltransferase family 4 protein</fullName>
    </submittedName>
</protein>
<reference evidence="3 4" key="1">
    <citation type="submission" date="2019-05" db="EMBL/GenBank/DDBJ databases">
        <title>Marinobacter panjinensis sp. nov., a moderately halophilic bacterium isolated from sea tidal flat environment.</title>
        <authorList>
            <person name="Yang W."/>
            <person name="An M."/>
            <person name="He W."/>
            <person name="Luo X."/>
            <person name="Zhu L."/>
            <person name="Chen G."/>
            <person name="Zhang Y."/>
            <person name="Wang Y."/>
        </authorList>
    </citation>
    <scope>NUCLEOTIDE SEQUENCE [LARGE SCALE GENOMIC DNA]</scope>
    <source>
        <strain evidence="3 4">PJ-16</strain>
    </source>
</reference>
<organism evidence="3 4">
    <name type="scientific">Marinobacter panjinensis</name>
    <dbReference type="NCBI Taxonomy" id="2576384"/>
    <lineage>
        <taxon>Bacteria</taxon>
        <taxon>Pseudomonadati</taxon>
        <taxon>Pseudomonadota</taxon>
        <taxon>Gammaproteobacteria</taxon>
        <taxon>Pseudomonadales</taxon>
        <taxon>Marinobacteraceae</taxon>
        <taxon>Marinobacter</taxon>
    </lineage>
</organism>
<accession>A0A4U6R154</accession>
<evidence type="ECO:0000259" key="2">
    <source>
        <dbReference type="Pfam" id="PF00534"/>
    </source>
</evidence>
<feature type="domain" description="Glycosyl transferase family 1" evidence="2">
    <location>
        <begin position="215"/>
        <end position="307"/>
    </location>
</feature>
<dbReference type="AlphaFoldDB" id="A0A4U6R154"/>
<dbReference type="Gene3D" id="3.40.50.2000">
    <property type="entry name" value="Glycogen Phosphorylase B"/>
    <property type="match status" value="1"/>
</dbReference>
<name>A0A4U6R154_9GAMM</name>
<keyword evidence="4" id="KW-1185">Reference proteome</keyword>
<comment type="caution">
    <text evidence="3">The sequence shown here is derived from an EMBL/GenBank/DDBJ whole genome shotgun (WGS) entry which is preliminary data.</text>
</comment>
<keyword evidence="1 3" id="KW-0808">Transferase</keyword>
<evidence type="ECO:0000256" key="1">
    <source>
        <dbReference type="ARBA" id="ARBA00022679"/>
    </source>
</evidence>
<dbReference type="SUPFAM" id="SSF53756">
    <property type="entry name" value="UDP-Glycosyltransferase/glycogen phosphorylase"/>
    <property type="match status" value="1"/>
</dbReference>
<dbReference type="EMBL" id="SZYH01000001">
    <property type="protein sequence ID" value="TKV67190.1"/>
    <property type="molecule type" value="Genomic_DNA"/>
</dbReference>
<dbReference type="Pfam" id="PF00534">
    <property type="entry name" value="Glycos_transf_1"/>
    <property type="match status" value="1"/>
</dbReference>
<dbReference type="PANTHER" id="PTHR46401">
    <property type="entry name" value="GLYCOSYLTRANSFERASE WBBK-RELATED"/>
    <property type="match status" value="1"/>
</dbReference>
<gene>
    <name evidence="3" type="ORF">FDP08_03345</name>
</gene>
<evidence type="ECO:0000313" key="4">
    <source>
        <dbReference type="Proteomes" id="UP000308488"/>
    </source>
</evidence>
<dbReference type="PANTHER" id="PTHR46401:SF2">
    <property type="entry name" value="GLYCOSYLTRANSFERASE WBBK-RELATED"/>
    <property type="match status" value="1"/>
</dbReference>
<proteinExistence type="predicted"/>
<evidence type="ECO:0000313" key="3">
    <source>
        <dbReference type="EMBL" id="TKV67190.1"/>
    </source>
</evidence>
<dbReference type="GO" id="GO:0009103">
    <property type="term" value="P:lipopolysaccharide biosynthetic process"/>
    <property type="evidence" value="ECO:0007669"/>
    <property type="project" value="TreeGrafter"/>
</dbReference>
<dbReference type="Proteomes" id="UP000308488">
    <property type="component" value="Unassembled WGS sequence"/>
</dbReference>
<sequence>MKECYLVRVKIIYTMSGRGLHRDAELLAYVFKSLGHEVSSQSVQPASQRALWLERKWYRAVERMLPPALRDSTLTLQRQLRLLINGRSPFDLIIHLQSIQHRHLHKNCAQWLVPNQEWFSHSQLHYLKVFDAVVCKTREALHLFSRYHTNVQYTGFSSPLISHPPPVPEKNFQKALHVAGNSGFKGTAALVRVWRKHPEWPQLTLVCNQLPAHDELPNNIEVLSNISDDNLADLWATAGIAILPSEVEGFGQILVEAQAYGCVVVTTDAPPMNEVVDPSFGILVPYHSTGAFRMGVRYFVDPDGLEHAIQELWRHKDADLHRMSFDAAQNATENDKAFRRRIKYLISGLERSTSI</sequence>